<dbReference type="InParanoid" id="A0A409WZK6"/>
<organism evidence="2 3">
    <name type="scientific">Gymnopilus dilepis</name>
    <dbReference type="NCBI Taxonomy" id="231916"/>
    <lineage>
        <taxon>Eukaryota</taxon>
        <taxon>Fungi</taxon>
        <taxon>Dikarya</taxon>
        <taxon>Basidiomycota</taxon>
        <taxon>Agaricomycotina</taxon>
        <taxon>Agaricomycetes</taxon>
        <taxon>Agaricomycetidae</taxon>
        <taxon>Agaricales</taxon>
        <taxon>Agaricineae</taxon>
        <taxon>Hymenogastraceae</taxon>
        <taxon>Gymnopilus</taxon>
    </lineage>
</organism>
<dbReference type="EMBL" id="NHYE01004543">
    <property type="protein sequence ID" value="PPQ83963.1"/>
    <property type="molecule type" value="Genomic_DNA"/>
</dbReference>
<protein>
    <submittedName>
        <fullName evidence="2">Uncharacterized protein</fullName>
    </submittedName>
</protein>
<keyword evidence="3" id="KW-1185">Reference proteome</keyword>
<feature type="region of interest" description="Disordered" evidence="1">
    <location>
        <begin position="67"/>
        <end position="87"/>
    </location>
</feature>
<name>A0A409WZK6_9AGAR</name>
<proteinExistence type="predicted"/>
<reference evidence="2 3" key="1">
    <citation type="journal article" date="2018" name="Evol. Lett.">
        <title>Horizontal gene cluster transfer increased hallucinogenic mushroom diversity.</title>
        <authorList>
            <person name="Reynolds H.T."/>
            <person name="Vijayakumar V."/>
            <person name="Gluck-Thaler E."/>
            <person name="Korotkin H.B."/>
            <person name="Matheny P.B."/>
            <person name="Slot J.C."/>
        </authorList>
    </citation>
    <scope>NUCLEOTIDE SEQUENCE [LARGE SCALE GENOMIC DNA]</scope>
    <source>
        <strain evidence="2 3">SRW20</strain>
    </source>
</reference>
<evidence type="ECO:0000313" key="2">
    <source>
        <dbReference type="EMBL" id="PPQ83963.1"/>
    </source>
</evidence>
<evidence type="ECO:0000313" key="3">
    <source>
        <dbReference type="Proteomes" id="UP000284706"/>
    </source>
</evidence>
<comment type="caution">
    <text evidence="2">The sequence shown here is derived from an EMBL/GenBank/DDBJ whole genome shotgun (WGS) entry which is preliminary data.</text>
</comment>
<sequence>MPSNTSLEPYDLLSSTSKAYFTICKLENRQNLVSIRRYRANSRKARIGLGRVSSDLMFRDGTNAIGKGRRRDNAPLMTKLTGNTAGA</sequence>
<evidence type="ECO:0000256" key="1">
    <source>
        <dbReference type="SAM" id="MobiDB-lite"/>
    </source>
</evidence>
<dbReference type="Proteomes" id="UP000284706">
    <property type="component" value="Unassembled WGS sequence"/>
</dbReference>
<accession>A0A409WZK6</accession>
<dbReference type="AlphaFoldDB" id="A0A409WZK6"/>
<gene>
    <name evidence="2" type="ORF">CVT26_011560</name>
</gene>